<protein>
    <recommendedName>
        <fullName evidence="3">UBC core domain-containing protein</fullName>
    </recommendedName>
</protein>
<dbReference type="SUPFAM" id="SSF54495">
    <property type="entry name" value="UBC-like"/>
    <property type="match status" value="1"/>
</dbReference>
<dbReference type="SMART" id="SM00212">
    <property type="entry name" value="UBCc"/>
    <property type="match status" value="1"/>
</dbReference>
<dbReference type="InterPro" id="IPR016135">
    <property type="entry name" value="UBQ-conjugating_enzyme/RWD"/>
</dbReference>
<keyword evidence="2" id="KW-1133">Transmembrane helix</keyword>
<feature type="compositionally biased region" description="Polar residues" evidence="1">
    <location>
        <begin position="224"/>
        <end position="233"/>
    </location>
</feature>
<keyword evidence="2" id="KW-0472">Membrane</keyword>
<dbReference type="Pfam" id="PF00179">
    <property type="entry name" value="UQ_con"/>
    <property type="match status" value="1"/>
</dbReference>
<dbReference type="PANTHER" id="PTHR24067">
    <property type="entry name" value="UBIQUITIN-CONJUGATING ENZYME E2"/>
    <property type="match status" value="1"/>
</dbReference>
<evidence type="ECO:0000256" key="1">
    <source>
        <dbReference type="SAM" id="MobiDB-lite"/>
    </source>
</evidence>
<dbReference type="FunFam" id="3.10.110.10:FF:000086">
    <property type="entry name" value="Ubiquitin-conjugating enzyme E2 J1"/>
    <property type="match status" value="1"/>
</dbReference>
<dbReference type="InterPro" id="IPR050113">
    <property type="entry name" value="Ub_conjugating_enzyme"/>
</dbReference>
<keyword evidence="2" id="KW-0812">Transmembrane</keyword>
<accession>A0A7S2SKM1</accession>
<dbReference type="Gene3D" id="3.10.110.10">
    <property type="entry name" value="Ubiquitin Conjugating Enzyme"/>
    <property type="match status" value="1"/>
</dbReference>
<feature type="compositionally biased region" description="Polar residues" evidence="1">
    <location>
        <begin position="263"/>
        <end position="296"/>
    </location>
</feature>
<organism evidence="4">
    <name type="scientific">Eucampia antarctica</name>
    <dbReference type="NCBI Taxonomy" id="49252"/>
    <lineage>
        <taxon>Eukaryota</taxon>
        <taxon>Sar</taxon>
        <taxon>Stramenopiles</taxon>
        <taxon>Ochrophyta</taxon>
        <taxon>Bacillariophyta</taxon>
        <taxon>Mediophyceae</taxon>
        <taxon>Biddulphiophycidae</taxon>
        <taxon>Hemiaulales</taxon>
        <taxon>Hemiaulaceae</taxon>
        <taxon>Eucampia</taxon>
    </lineage>
</organism>
<reference evidence="4" key="1">
    <citation type="submission" date="2021-01" db="EMBL/GenBank/DDBJ databases">
        <authorList>
            <person name="Corre E."/>
            <person name="Pelletier E."/>
            <person name="Niang G."/>
            <person name="Scheremetjew M."/>
            <person name="Finn R."/>
            <person name="Kale V."/>
            <person name="Holt S."/>
            <person name="Cochrane G."/>
            <person name="Meng A."/>
            <person name="Brown T."/>
            <person name="Cohen L."/>
        </authorList>
    </citation>
    <scope>NUCLEOTIDE SEQUENCE</scope>
    <source>
        <strain evidence="4">CCMP1452</strain>
    </source>
</reference>
<feature type="region of interest" description="Disordered" evidence="1">
    <location>
        <begin position="262"/>
        <end position="296"/>
    </location>
</feature>
<dbReference type="PROSITE" id="PS50127">
    <property type="entry name" value="UBC_2"/>
    <property type="match status" value="1"/>
</dbReference>
<dbReference type="EMBL" id="HBHI01030834">
    <property type="protein sequence ID" value="CAD9702677.1"/>
    <property type="molecule type" value="Transcribed_RNA"/>
</dbReference>
<gene>
    <name evidence="4" type="ORF">EANT1437_LOCUS15867</name>
</gene>
<dbReference type="AlphaFoldDB" id="A0A7S2SKM1"/>
<evidence type="ECO:0000259" key="3">
    <source>
        <dbReference type="PROSITE" id="PS50127"/>
    </source>
</evidence>
<proteinExistence type="predicted"/>
<dbReference type="CDD" id="cd23799">
    <property type="entry name" value="UBCc_UBE2J"/>
    <property type="match status" value="1"/>
</dbReference>
<feature type="domain" description="UBC core" evidence="3">
    <location>
        <begin position="5"/>
        <end position="152"/>
    </location>
</feature>
<feature type="compositionally biased region" description="Basic and acidic residues" evidence="1">
    <location>
        <begin position="188"/>
        <end position="223"/>
    </location>
</feature>
<evidence type="ECO:0000313" key="4">
    <source>
        <dbReference type="EMBL" id="CAD9702677.1"/>
    </source>
</evidence>
<evidence type="ECO:0000256" key="2">
    <source>
        <dbReference type="SAM" id="Phobius"/>
    </source>
</evidence>
<feature type="region of interest" description="Disordered" evidence="1">
    <location>
        <begin position="182"/>
        <end position="239"/>
    </location>
</feature>
<feature type="transmembrane region" description="Helical" evidence="2">
    <location>
        <begin position="332"/>
        <end position="348"/>
    </location>
</feature>
<dbReference type="InterPro" id="IPR000608">
    <property type="entry name" value="UBC"/>
</dbReference>
<sequence length="368" mass="41672">MSKSPSLRRIQADVRELSIEPSDRYHAAPLEHDMFEWHFTIRGADDTEFEGGVYHGRILLPAEYPFKPPNIVFLTPSGRFETNTKVCLSFSAFHPELWQPAWGIRLILEALISFLPTPGDGAIGALDWTKEERKKMAKKSLEFNCYICGSCSALLPKQDKNAKKSTSTNRFQKEIEKLHALQSAAENGKIKDQDDKEEKDQEEKKSILTEENDETKAEKKKESGSTPHHNQPEVNEVTEEHKTFVDNQTLAEDSKLVEPNLAEISNSDRNQEIQNKPKTSGQVLSEPNITEPSTVDQHNDVAQEQEGQTNDDLLPNTEQGDFLNSHWLSDPIIHSAMACLAIIVYILVRKVNDIMEEMRGLEAIYSQT</sequence>
<name>A0A7S2SKM1_9STRA</name>